<keyword evidence="2" id="KW-1185">Reference proteome</keyword>
<sequence length="67" mass="7686">MAIDSRHELPLLAQLVVEFFMQKYAKIYSMRSESRRQLHVIVSSGASRVPNLKGVYYSGLRRPTSTD</sequence>
<dbReference type="Proteomes" id="UP000054783">
    <property type="component" value="Unassembled WGS sequence"/>
</dbReference>
<protein>
    <submittedName>
        <fullName evidence="1">Uncharacterized protein</fullName>
    </submittedName>
</protein>
<name>A0A0V0ZHX6_9BILA</name>
<gene>
    <name evidence="1" type="ORF">T12_9674</name>
</gene>
<accession>A0A0V0ZHX6</accession>
<proteinExistence type="predicted"/>
<dbReference type="AlphaFoldDB" id="A0A0V0ZHX6"/>
<organism evidence="1 2">
    <name type="scientific">Trichinella patagoniensis</name>
    <dbReference type="NCBI Taxonomy" id="990121"/>
    <lineage>
        <taxon>Eukaryota</taxon>
        <taxon>Metazoa</taxon>
        <taxon>Ecdysozoa</taxon>
        <taxon>Nematoda</taxon>
        <taxon>Enoplea</taxon>
        <taxon>Dorylaimia</taxon>
        <taxon>Trichinellida</taxon>
        <taxon>Trichinellidae</taxon>
        <taxon>Trichinella</taxon>
    </lineage>
</organism>
<dbReference type="EMBL" id="JYDQ01000170">
    <property type="protein sequence ID" value="KRY12215.1"/>
    <property type="molecule type" value="Genomic_DNA"/>
</dbReference>
<comment type="caution">
    <text evidence="1">The sequence shown here is derived from an EMBL/GenBank/DDBJ whole genome shotgun (WGS) entry which is preliminary data.</text>
</comment>
<evidence type="ECO:0000313" key="2">
    <source>
        <dbReference type="Proteomes" id="UP000054783"/>
    </source>
</evidence>
<reference evidence="1 2" key="1">
    <citation type="submission" date="2015-01" db="EMBL/GenBank/DDBJ databases">
        <title>Evolution of Trichinella species and genotypes.</title>
        <authorList>
            <person name="Korhonen P.K."/>
            <person name="Edoardo P."/>
            <person name="Giuseppe L.R."/>
            <person name="Gasser R.B."/>
        </authorList>
    </citation>
    <scope>NUCLEOTIDE SEQUENCE [LARGE SCALE GENOMIC DNA]</scope>
    <source>
        <strain evidence="1">ISS2496</strain>
    </source>
</reference>
<evidence type="ECO:0000313" key="1">
    <source>
        <dbReference type="EMBL" id="KRY12215.1"/>
    </source>
</evidence>